<proteinExistence type="predicted"/>
<organism evidence="2">
    <name type="scientific">Streptomyces sp. R33</name>
    <dbReference type="NCBI Taxonomy" id="3238629"/>
    <lineage>
        <taxon>Bacteria</taxon>
        <taxon>Bacillati</taxon>
        <taxon>Actinomycetota</taxon>
        <taxon>Actinomycetes</taxon>
        <taxon>Kitasatosporales</taxon>
        <taxon>Streptomycetaceae</taxon>
        <taxon>Streptomyces</taxon>
    </lineage>
</organism>
<feature type="transmembrane region" description="Helical" evidence="1">
    <location>
        <begin position="18"/>
        <end position="37"/>
    </location>
</feature>
<reference evidence="2" key="1">
    <citation type="submission" date="2024-08" db="EMBL/GenBank/DDBJ databases">
        <authorList>
            <person name="Yu S.T."/>
        </authorList>
    </citation>
    <scope>NUCLEOTIDE SEQUENCE</scope>
    <source>
        <strain evidence="2">R33</strain>
    </source>
</reference>
<evidence type="ECO:0000313" key="2">
    <source>
        <dbReference type="EMBL" id="XDV68132.1"/>
    </source>
</evidence>
<keyword evidence="1" id="KW-1133">Transmembrane helix</keyword>
<accession>A0AB39YDZ3</accession>
<dbReference type="EMBL" id="CP165727">
    <property type="protein sequence ID" value="XDV68132.1"/>
    <property type="molecule type" value="Genomic_DNA"/>
</dbReference>
<name>A0AB39YDZ3_9ACTN</name>
<evidence type="ECO:0000256" key="1">
    <source>
        <dbReference type="SAM" id="Phobius"/>
    </source>
</evidence>
<keyword evidence="1" id="KW-0812">Transmembrane</keyword>
<protein>
    <submittedName>
        <fullName evidence="2">Uncharacterized protein</fullName>
    </submittedName>
</protein>
<keyword evidence="1" id="KW-0472">Membrane</keyword>
<dbReference type="RefSeq" id="WP_369779734.1">
    <property type="nucleotide sequence ID" value="NZ_CP165727.1"/>
</dbReference>
<dbReference type="AlphaFoldDB" id="A0AB39YDZ3"/>
<sequence length="40" mass="4320">MTPNALASLALTPAPGPAWFHLIVIAFALLVLVRTLARHR</sequence>
<gene>
    <name evidence="2" type="ORF">AB5J51_36995</name>
</gene>